<evidence type="ECO:0000313" key="2">
    <source>
        <dbReference type="Proteomes" id="UP001549921"/>
    </source>
</evidence>
<organism evidence="1 2">
    <name type="scientific">Loxostege sticticalis</name>
    <name type="common">Beet webworm moth</name>
    <dbReference type="NCBI Taxonomy" id="481309"/>
    <lineage>
        <taxon>Eukaryota</taxon>
        <taxon>Metazoa</taxon>
        <taxon>Ecdysozoa</taxon>
        <taxon>Arthropoda</taxon>
        <taxon>Hexapoda</taxon>
        <taxon>Insecta</taxon>
        <taxon>Pterygota</taxon>
        <taxon>Neoptera</taxon>
        <taxon>Endopterygota</taxon>
        <taxon>Lepidoptera</taxon>
        <taxon>Glossata</taxon>
        <taxon>Ditrysia</taxon>
        <taxon>Pyraloidea</taxon>
        <taxon>Crambidae</taxon>
        <taxon>Pyraustinae</taxon>
        <taxon>Loxostege</taxon>
    </lineage>
</organism>
<proteinExistence type="predicted"/>
<reference evidence="1 2" key="1">
    <citation type="submission" date="2024-06" db="EMBL/GenBank/DDBJ databases">
        <title>A chromosome-level genome assembly of beet webworm, Loxostege sticticalis.</title>
        <authorList>
            <person name="Zhang Y."/>
        </authorList>
    </citation>
    <scope>NUCLEOTIDE SEQUENCE [LARGE SCALE GENOMIC DNA]</scope>
    <source>
        <strain evidence="1">AQ028</strain>
        <tissue evidence="1">Male pupae</tissue>
    </source>
</reference>
<dbReference type="EMBL" id="JBEDNZ010000014">
    <property type="protein sequence ID" value="KAL0829692.1"/>
    <property type="molecule type" value="Genomic_DNA"/>
</dbReference>
<gene>
    <name evidence="1" type="ORF">ABMA28_003197</name>
</gene>
<dbReference type="Proteomes" id="UP001549921">
    <property type="component" value="Unassembled WGS sequence"/>
</dbReference>
<comment type="caution">
    <text evidence="1">The sequence shown here is derived from an EMBL/GenBank/DDBJ whole genome shotgun (WGS) entry which is preliminary data.</text>
</comment>
<evidence type="ECO:0000313" key="1">
    <source>
        <dbReference type="EMBL" id="KAL0829692.1"/>
    </source>
</evidence>
<dbReference type="AlphaFoldDB" id="A0ABD0SVA3"/>
<protein>
    <submittedName>
        <fullName evidence="1">Uncharacterized protein</fullName>
    </submittedName>
</protein>
<sequence>MFPSFCGIAVSLFRSKRKKFSSVSPDLELDFELTSNEDKWLHRYKKQEVLDAACANIKPSAKDIVRRFYAILPYFDKEHSNTAFLHKLRSTIYGMSEGEDVLDREAAFYATVVTPLVFLQQYRDTWCLLERFHRAIRLYQISHPTEKRSALKILQNIRAVNLKIRSFIMDLPGPPTATRTPTPPDFEDDEIHDKKDIKYLKELIKNLG</sequence>
<accession>A0ABD0SVA3</accession>
<name>A0ABD0SVA3_LOXSC</name>